<name>A0A5N6KIJ2_MONLA</name>
<sequence>MNNSNADRVDFRLLVLHQHILIESEIHNETFTTSKLQNLKFQSPSLAVKSIDIPVLLTKQTNVRTLS</sequence>
<evidence type="ECO:0000313" key="2">
    <source>
        <dbReference type="Proteomes" id="UP000326757"/>
    </source>
</evidence>
<reference evidence="1 2" key="1">
    <citation type="submission" date="2019-06" db="EMBL/GenBank/DDBJ databases">
        <title>Genome Sequence of the Brown Rot Fungal Pathogen Monilinia laxa.</title>
        <authorList>
            <person name="De Miccolis Angelini R.M."/>
            <person name="Landi L."/>
            <person name="Abate D."/>
            <person name="Pollastro S."/>
            <person name="Romanazzi G."/>
            <person name="Faretra F."/>
        </authorList>
    </citation>
    <scope>NUCLEOTIDE SEQUENCE [LARGE SCALE GENOMIC DNA]</scope>
    <source>
        <strain evidence="1 2">Mlax316</strain>
    </source>
</reference>
<evidence type="ECO:0000313" key="1">
    <source>
        <dbReference type="EMBL" id="KAB8303584.1"/>
    </source>
</evidence>
<organism evidence="1 2">
    <name type="scientific">Monilinia laxa</name>
    <name type="common">Brown rot fungus</name>
    <name type="synonym">Sclerotinia laxa</name>
    <dbReference type="NCBI Taxonomy" id="61186"/>
    <lineage>
        <taxon>Eukaryota</taxon>
        <taxon>Fungi</taxon>
        <taxon>Dikarya</taxon>
        <taxon>Ascomycota</taxon>
        <taxon>Pezizomycotina</taxon>
        <taxon>Leotiomycetes</taxon>
        <taxon>Helotiales</taxon>
        <taxon>Sclerotiniaceae</taxon>
        <taxon>Monilinia</taxon>
    </lineage>
</organism>
<dbReference type="EMBL" id="VIGI01000002">
    <property type="protein sequence ID" value="KAB8303584.1"/>
    <property type="molecule type" value="Genomic_DNA"/>
</dbReference>
<protein>
    <submittedName>
        <fullName evidence="1">Uncharacterized protein</fullName>
    </submittedName>
</protein>
<dbReference type="Proteomes" id="UP000326757">
    <property type="component" value="Unassembled WGS sequence"/>
</dbReference>
<gene>
    <name evidence="1" type="ORF">EYC80_004983</name>
</gene>
<dbReference type="AlphaFoldDB" id="A0A5N6KIJ2"/>
<comment type="caution">
    <text evidence="1">The sequence shown here is derived from an EMBL/GenBank/DDBJ whole genome shotgun (WGS) entry which is preliminary data.</text>
</comment>
<accession>A0A5N6KIJ2</accession>
<proteinExistence type="predicted"/>
<keyword evidence="2" id="KW-1185">Reference proteome</keyword>